<dbReference type="AlphaFoldDB" id="A0A0F9Q7P8"/>
<gene>
    <name evidence="2" type="ORF">LCGC14_0808010</name>
</gene>
<dbReference type="SUPFAM" id="SSF55166">
    <property type="entry name" value="Hedgehog/DD-peptidase"/>
    <property type="match status" value="1"/>
</dbReference>
<dbReference type="InterPro" id="IPR009045">
    <property type="entry name" value="Zn_M74/Hedgehog-like"/>
</dbReference>
<evidence type="ECO:0000259" key="1">
    <source>
        <dbReference type="Pfam" id="PF08291"/>
    </source>
</evidence>
<proteinExistence type="predicted"/>
<dbReference type="Pfam" id="PF08291">
    <property type="entry name" value="Peptidase_M15_3"/>
    <property type="match status" value="1"/>
</dbReference>
<feature type="domain" description="Peptidase M15A C-terminal" evidence="1">
    <location>
        <begin position="31"/>
        <end position="113"/>
    </location>
</feature>
<evidence type="ECO:0000313" key="2">
    <source>
        <dbReference type="EMBL" id="KKN33032.1"/>
    </source>
</evidence>
<sequence length="127" mass="14731">MLDKKFWETIKYFRMSEFDSPDYPGSGFFMTHSLVSTLNLVRTIIKLPIVINSGVRTVKHNKFVGGKDDSSHLTGDASDVHCPGDYFRFMFIDICLVQGIKRILIYKTFIHVDIDKKKPHPIIKYME</sequence>
<reference evidence="2" key="1">
    <citation type="journal article" date="2015" name="Nature">
        <title>Complex archaea that bridge the gap between prokaryotes and eukaryotes.</title>
        <authorList>
            <person name="Spang A."/>
            <person name="Saw J.H."/>
            <person name="Jorgensen S.L."/>
            <person name="Zaremba-Niedzwiedzka K."/>
            <person name="Martijn J."/>
            <person name="Lind A.E."/>
            <person name="van Eijk R."/>
            <person name="Schleper C."/>
            <person name="Guy L."/>
            <person name="Ettema T.J."/>
        </authorList>
    </citation>
    <scope>NUCLEOTIDE SEQUENCE</scope>
</reference>
<dbReference type="InterPro" id="IPR013230">
    <property type="entry name" value="Peptidase_M15A_C"/>
</dbReference>
<dbReference type="EMBL" id="LAZR01002211">
    <property type="protein sequence ID" value="KKN33032.1"/>
    <property type="molecule type" value="Genomic_DNA"/>
</dbReference>
<dbReference type="Gene3D" id="3.30.1380.10">
    <property type="match status" value="1"/>
</dbReference>
<name>A0A0F9Q7P8_9ZZZZ</name>
<protein>
    <recommendedName>
        <fullName evidence="1">Peptidase M15A C-terminal domain-containing protein</fullName>
    </recommendedName>
</protein>
<organism evidence="2">
    <name type="scientific">marine sediment metagenome</name>
    <dbReference type="NCBI Taxonomy" id="412755"/>
    <lineage>
        <taxon>unclassified sequences</taxon>
        <taxon>metagenomes</taxon>
        <taxon>ecological metagenomes</taxon>
    </lineage>
</organism>
<comment type="caution">
    <text evidence="2">The sequence shown here is derived from an EMBL/GenBank/DDBJ whole genome shotgun (WGS) entry which is preliminary data.</text>
</comment>
<accession>A0A0F9Q7P8</accession>